<protein>
    <submittedName>
        <fullName evidence="1">Uncharacterized protein</fullName>
    </submittedName>
</protein>
<keyword evidence="2" id="KW-1185">Reference proteome</keyword>
<gene>
    <name evidence="1" type="ORF">POL25_04180</name>
</gene>
<name>A0ABT5DR41_9BACT</name>
<organism evidence="1 2">
    <name type="scientific">Nannocystis bainbridge</name>
    <dbReference type="NCBI Taxonomy" id="2995303"/>
    <lineage>
        <taxon>Bacteria</taxon>
        <taxon>Pseudomonadati</taxon>
        <taxon>Myxococcota</taxon>
        <taxon>Polyangia</taxon>
        <taxon>Nannocystales</taxon>
        <taxon>Nannocystaceae</taxon>
        <taxon>Nannocystis</taxon>
    </lineage>
</organism>
<reference evidence="1 2" key="1">
    <citation type="submission" date="2022-11" db="EMBL/GenBank/DDBJ databases">
        <title>Minimal conservation of predation-associated metabolite biosynthetic gene clusters underscores biosynthetic potential of Myxococcota including descriptions for ten novel species: Archangium lansinium sp. nov., Myxococcus landrumus sp. nov., Nannocystis bai.</title>
        <authorList>
            <person name="Ahearne A."/>
            <person name="Stevens C."/>
            <person name="Dowd S."/>
        </authorList>
    </citation>
    <scope>NUCLEOTIDE SEQUENCE [LARGE SCALE GENOMIC DNA]</scope>
    <source>
        <strain evidence="1 2">BB15-2</strain>
    </source>
</reference>
<accession>A0ABT5DR41</accession>
<dbReference type="Proteomes" id="UP001221686">
    <property type="component" value="Unassembled WGS sequence"/>
</dbReference>
<dbReference type="RefSeq" id="WP_272084528.1">
    <property type="nucleotide sequence ID" value="NZ_JAQNDL010000001.1"/>
</dbReference>
<evidence type="ECO:0000313" key="1">
    <source>
        <dbReference type="EMBL" id="MDC0716078.1"/>
    </source>
</evidence>
<proteinExistence type="predicted"/>
<dbReference type="EMBL" id="JAQNDL010000001">
    <property type="protein sequence ID" value="MDC0716078.1"/>
    <property type="molecule type" value="Genomic_DNA"/>
</dbReference>
<comment type="caution">
    <text evidence="1">The sequence shown here is derived from an EMBL/GenBank/DDBJ whole genome shotgun (WGS) entry which is preliminary data.</text>
</comment>
<evidence type="ECO:0000313" key="2">
    <source>
        <dbReference type="Proteomes" id="UP001221686"/>
    </source>
</evidence>
<sequence length="155" mass="16995">MTAAAFEAAGSKGVSDARATTASLFPFEIKANKPTLGPDGLPIFDGRDLNHQPGTPYFCFEHMTRSSNQASSCHEVQPYCADELKRTKEKGMDILGACKEHKEVTCYTIYRGDTGRTFCFSTREECTKLHAQPIQGDLQSPCTTLDPSWTAPPRG</sequence>